<organism evidence="1 2">
    <name type="scientific">Anaerobaca lacustris</name>
    <dbReference type="NCBI Taxonomy" id="3044600"/>
    <lineage>
        <taxon>Bacteria</taxon>
        <taxon>Pseudomonadati</taxon>
        <taxon>Planctomycetota</taxon>
        <taxon>Phycisphaerae</taxon>
        <taxon>Sedimentisphaerales</taxon>
        <taxon>Anaerobacaceae</taxon>
        <taxon>Anaerobaca</taxon>
    </lineage>
</organism>
<reference evidence="1" key="1">
    <citation type="submission" date="2023-05" db="EMBL/GenBank/DDBJ databases">
        <title>Anaerotaeda fermentans gen. nov., sp. nov., a novel anaerobic planctomycete of the new family within the order Sedimentisphaerales isolated from Taman Peninsula, Russia.</title>
        <authorList>
            <person name="Khomyakova M.A."/>
            <person name="Merkel A.Y."/>
            <person name="Slobodkin A.I."/>
        </authorList>
    </citation>
    <scope>NUCLEOTIDE SEQUENCE</scope>
    <source>
        <strain evidence="1">M17dextr</strain>
    </source>
</reference>
<accession>A0AAW6TWT8</accession>
<dbReference type="Proteomes" id="UP001431776">
    <property type="component" value="Unassembled WGS sequence"/>
</dbReference>
<dbReference type="AlphaFoldDB" id="A0AAW6TWT8"/>
<protein>
    <recommendedName>
        <fullName evidence="3">DUF4276 family protein</fullName>
    </recommendedName>
</protein>
<comment type="caution">
    <text evidence="1">The sequence shown here is derived from an EMBL/GenBank/DDBJ whole genome shotgun (WGS) entry which is preliminary data.</text>
</comment>
<dbReference type="RefSeq" id="WP_349245580.1">
    <property type="nucleotide sequence ID" value="NZ_JASCXX010000017.1"/>
</dbReference>
<evidence type="ECO:0000313" key="1">
    <source>
        <dbReference type="EMBL" id="MDI6450171.1"/>
    </source>
</evidence>
<gene>
    <name evidence="1" type="ORF">QJ522_14015</name>
</gene>
<name>A0AAW6TWT8_9BACT</name>
<dbReference type="EMBL" id="JASCXX010000017">
    <property type="protein sequence ID" value="MDI6450171.1"/>
    <property type="molecule type" value="Genomic_DNA"/>
</dbReference>
<keyword evidence="2" id="KW-1185">Reference proteome</keyword>
<proteinExistence type="predicted"/>
<evidence type="ECO:0000313" key="2">
    <source>
        <dbReference type="Proteomes" id="UP001431776"/>
    </source>
</evidence>
<sequence>MKIGYSVEGSTDRAVLEGLRNRWCPHAQLIEGRFRGTSGKSQHREIPKTCIELMAKGVDLIVFLRDANNEDWRDVLKGDKDRCRSEHNHLIVFGVCDRNIECWLCTDANWIAGQTQHQPGKFTVADPKGPFEKAMSITGFDRKEEEIAMLVQRAPLRQWLGNPSFKEFYERLRDKSQQMGCTIENLLDN</sequence>
<evidence type="ECO:0008006" key="3">
    <source>
        <dbReference type="Google" id="ProtNLM"/>
    </source>
</evidence>